<gene>
    <name evidence="1" type="ORF">MCOR_24959</name>
</gene>
<proteinExistence type="predicted"/>
<evidence type="ECO:0000313" key="1">
    <source>
        <dbReference type="EMBL" id="CAC5389823.1"/>
    </source>
</evidence>
<reference evidence="1 2" key="1">
    <citation type="submission" date="2020-06" db="EMBL/GenBank/DDBJ databases">
        <authorList>
            <person name="Li R."/>
            <person name="Bekaert M."/>
        </authorList>
    </citation>
    <scope>NUCLEOTIDE SEQUENCE [LARGE SCALE GENOMIC DNA]</scope>
    <source>
        <strain evidence="2">wild</strain>
    </source>
</reference>
<evidence type="ECO:0000313" key="2">
    <source>
        <dbReference type="Proteomes" id="UP000507470"/>
    </source>
</evidence>
<dbReference type="Proteomes" id="UP000507470">
    <property type="component" value="Unassembled WGS sequence"/>
</dbReference>
<accession>A0A6J8C0P9</accession>
<keyword evidence="2" id="KW-1185">Reference proteome</keyword>
<dbReference type="AlphaFoldDB" id="A0A6J8C0P9"/>
<dbReference type="EMBL" id="CACVKT020004375">
    <property type="protein sequence ID" value="CAC5389823.1"/>
    <property type="molecule type" value="Genomic_DNA"/>
</dbReference>
<protein>
    <recommendedName>
        <fullName evidence="3">Reverse transcriptase domain-containing protein</fullName>
    </recommendedName>
</protein>
<dbReference type="OrthoDB" id="6211558at2759"/>
<name>A0A6J8C0P9_MYTCO</name>
<organism evidence="1 2">
    <name type="scientific">Mytilus coruscus</name>
    <name type="common">Sea mussel</name>
    <dbReference type="NCBI Taxonomy" id="42192"/>
    <lineage>
        <taxon>Eukaryota</taxon>
        <taxon>Metazoa</taxon>
        <taxon>Spiralia</taxon>
        <taxon>Lophotrochozoa</taxon>
        <taxon>Mollusca</taxon>
        <taxon>Bivalvia</taxon>
        <taxon>Autobranchia</taxon>
        <taxon>Pteriomorphia</taxon>
        <taxon>Mytilida</taxon>
        <taxon>Mytiloidea</taxon>
        <taxon>Mytilidae</taxon>
        <taxon>Mytilinae</taxon>
        <taxon>Mytilus</taxon>
    </lineage>
</organism>
<sequence length="159" mass="18568">MKKKVKQKKYEYKQKLYNCLSEYINQNPKEYWNILKSLKNKTEKDEIPEVLKDEEVLIKHFQDQGKPSSINNAFMIDIESQLKLLENNIDFKAETDAPISCSEVKKVISGLKLQKSAGPDRIINEIIKTSNQVIIKSIVKIFNLILKRVYSQNHGRTRI</sequence>
<evidence type="ECO:0008006" key="3">
    <source>
        <dbReference type="Google" id="ProtNLM"/>
    </source>
</evidence>